<reference evidence="2" key="1">
    <citation type="submission" date="2025-05" db="UniProtKB">
        <authorList>
            <consortium name="RefSeq"/>
        </authorList>
    </citation>
    <scope>NUCLEOTIDE SEQUENCE [LARGE SCALE GENOMIC DNA]</scope>
</reference>
<proteinExistence type="predicted"/>
<evidence type="ECO:0000256" key="1">
    <source>
        <dbReference type="SAM" id="Phobius"/>
    </source>
</evidence>
<dbReference type="RefSeq" id="XP_016931012.1">
    <property type="nucleotide sequence ID" value="XM_017075523.4"/>
</dbReference>
<evidence type="ECO:0000313" key="2">
    <source>
        <dbReference type="Proteomes" id="UP001652628"/>
    </source>
</evidence>
<reference evidence="3" key="2">
    <citation type="submission" date="2025-08" db="UniProtKB">
        <authorList>
            <consortium name="RefSeq"/>
        </authorList>
    </citation>
    <scope>IDENTIFICATION</scope>
</reference>
<gene>
    <name evidence="3" type="primary">LOC108010628</name>
</gene>
<dbReference type="Proteomes" id="UP001652628">
    <property type="component" value="Chromosome 2L"/>
</dbReference>
<dbReference type="GeneID" id="108010628"/>
<dbReference type="AlphaFoldDB" id="A0AB39ZCS2"/>
<protein>
    <submittedName>
        <fullName evidence="3">Uncharacterized protein</fullName>
    </submittedName>
</protein>
<keyword evidence="1" id="KW-1133">Transmembrane helix</keyword>
<organism evidence="2 3">
    <name type="scientific">Drosophila suzukii</name>
    <name type="common">Spotted-wing drosophila fruit fly</name>
    <dbReference type="NCBI Taxonomy" id="28584"/>
    <lineage>
        <taxon>Eukaryota</taxon>
        <taxon>Metazoa</taxon>
        <taxon>Ecdysozoa</taxon>
        <taxon>Arthropoda</taxon>
        <taxon>Hexapoda</taxon>
        <taxon>Insecta</taxon>
        <taxon>Pterygota</taxon>
        <taxon>Neoptera</taxon>
        <taxon>Endopterygota</taxon>
        <taxon>Diptera</taxon>
        <taxon>Brachycera</taxon>
        <taxon>Muscomorpha</taxon>
        <taxon>Ephydroidea</taxon>
        <taxon>Drosophilidae</taxon>
        <taxon>Drosophila</taxon>
        <taxon>Sophophora</taxon>
    </lineage>
</organism>
<accession>A0AB39ZCS2</accession>
<evidence type="ECO:0000313" key="3">
    <source>
        <dbReference type="RefSeq" id="XP_016931012.1"/>
    </source>
</evidence>
<keyword evidence="2" id="KW-1185">Reference proteome</keyword>
<name>A0AB39ZCS2_DROSZ</name>
<feature type="transmembrane region" description="Helical" evidence="1">
    <location>
        <begin position="87"/>
        <end position="106"/>
    </location>
</feature>
<feature type="transmembrane region" description="Helical" evidence="1">
    <location>
        <begin position="58"/>
        <end position="81"/>
    </location>
</feature>
<sequence length="112" mass="12631">MGTDETKAGPSSPGKYLDEVDFTSGYETQYQKEYSPLKPIFVPPPDAKHAWFRNWSTILMIVFLSLVFFIGTVMLVVQVFTTSPLQIAIIVAAYLAIAALMIWLEVQSRKVR</sequence>
<keyword evidence="1" id="KW-0812">Transmembrane</keyword>
<keyword evidence="1" id="KW-0472">Membrane</keyword>